<gene>
    <name evidence="1" type="ORF">D2E76_15850</name>
</gene>
<name>A0ABD7HM37_9MYCO</name>
<comment type="caution">
    <text evidence="1">The sequence shown here is derived from an EMBL/GenBank/DDBJ whole genome shotgun (WGS) entry which is preliminary data.</text>
</comment>
<reference evidence="1 2" key="1">
    <citation type="submission" date="2018-08" db="EMBL/GenBank/DDBJ databases">
        <title>Linezolid Resistance in Mycobacterium abscessus: MIC Distribution and Comprehensive Investigation of Resistance Mechanisms.</title>
        <authorList>
            <person name="Ye M."/>
            <person name="Xu L."/>
            <person name="Zou Y."/>
            <person name="Li B."/>
            <person name="Guo Q."/>
            <person name="Zhang Y."/>
            <person name="Zhan M."/>
            <person name="Xu B."/>
            <person name="Yu F."/>
            <person name="Zhang Z."/>
            <person name="Chu H."/>
        </authorList>
    </citation>
    <scope>NUCLEOTIDE SEQUENCE [LARGE SCALE GENOMIC DNA]</scope>
    <source>
        <strain evidence="1 2">G143</strain>
    </source>
</reference>
<dbReference type="Proteomes" id="UP000284557">
    <property type="component" value="Unassembled WGS sequence"/>
</dbReference>
<evidence type="ECO:0000313" key="1">
    <source>
        <dbReference type="EMBL" id="RIT36733.1"/>
    </source>
</evidence>
<dbReference type="EMBL" id="QXBN01000012">
    <property type="protein sequence ID" value="RIT36733.1"/>
    <property type="molecule type" value="Genomic_DNA"/>
</dbReference>
<proteinExistence type="predicted"/>
<evidence type="ECO:0000313" key="2">
    <source>
        <dbReference type="Proteomes" id="UP000284557"/>
    </source>
</evidence>
<organism evidence="1 2">
    <name type="scientific">Mycobacteroides abscessus</name>
    <dbReference type="NCBI Taxonomy" id="36809"/>
    <lineage>
        <taxon>Bacteria</taxon>
        <taxon>Bacillati</taxon>
        <taxon>Actinomycetota</taxon>
        <taxon>Actinomycetes</taxon>
        <taxon>Mycobacteriales</taxon>
        <taxon>Mycobacteriaceae</taxon>
        <taxon>Mycobacteroides</taxon>
    </lineage>
</organism>
<accession>A0ABD7HM37</accession>
<dbReference type="AlphaFoldDB" id="A0ABD7HM37"/>
<protein>
    <submittedName>
        <fullName evidence="1">Uncharacterized protein</fullName>
    </submittedName>
</protein>
<sequence length="212" mass="23913">MLSEYPPDLPLRGWSEASAADPLSLRPYADLFDQIHIRDQPASARRPDLAALSYLDLTRGRLVSQLRPTLIHEPQHWRCVQVLSLMLLDHFREECEVGSTRVVFTQGDSVYKLAFCEDGAIANRIEVQGVHCGVPIAAASWTVVAGVALLRMERVEVVEVEDRHKIDLEKYPWVPLVDMKQVGWTKTGELVCFDAGQLGEFNRAYSRLSGQR</sequence>